<sequence>MRNNAEAGRIAIKCYYIRIARKFQNWPWKMIWKIKAPVKATCFGWLAARTYFGWLAARDACLIQNKLQRRNFPLCTRCYFCKNEETVEHLFLHCRFSR</sequence>
<dbReference type="AlphaFoldDB" id="A0AAE1R6J2"/>
<evidence type="ECO:0000313" key="2">
    <source>
        <dbReference type="EMBL" id="KAK4346065.1"/>
    </source>
</evidence>
<organism evidence="2 3">
    <name type="scientific">Anisodus tanguticus</name>
    <dbReference type="NCBI Taxonomy" id="243964"/>
    <lineage>
        <taxon>Eukaryota</taxon>
        <taxon>Viridiplantae</taxon>
        <taxon>Streptophyta</taxon>
        <taxon>Embryophyta</taxon>
        <taxon>Tracheophyta</taxon>
        <taxon>Spermatophyta</taxon>
        <taxon>Magnoliopsida</taxon>
        <taxon>eudicotyledons</taxon>
        <taxon>Gunneridae</taxon>
        <taxon>Pentapetalae</taxon>
        <taxon>asterids</taxon>
        <taxon>lamiids</taxon>
        <taxon>Solanales</taxon>
        <taxon>Solanaceae</taxon>
        <taxon>Solanoideae</taxon>
        <taxon>Hyoscyameae</taxon>
        <taxon>Anisodus</taxon>
    </lineage>
</organism>
<dbReference type="EMBL" id="JAVYJV010000019">
    <property type="protein sequence ID" value="KAK4346065.1"/>
    <property type="molecule type" value="Genomic_DNA"/>
</dbReference>
<keyword evidence="3" id="KW-1185">Reference proteome</keyword>
<dbReference type="Pfam" id="PF13966">
    <property type="entry name" value="zf-RVT"/>
    <property type="match status" value="1"/>
</dbReference>
<proteinExistence type="predicted"/>
<feature type="domain" description="Reverse transcriptase zinc-binding" evidence="1">
    <location>
        <begin position="18"/>
        <end position="97"/>
    </location>
</feature>
<reference evidence="2" key="1">
    <citation type="submission" date="2023-12" db="EMBL/GenBank/DDBJ databases">
        <title>Genome assembly of Anisodus tanguticus.</title>
        <authorList>
            <person name="Wang Y.-J."/>
        </authorList>
    </citation>
    <scope>NUCLEOTIDE SEQUENCE</scope>
    <source>
        <strain evidence="2">KB-2021</strain>
        <tissue evidence="2">Leaf</tissue>
    </source>
</reference>
<dbReference type="Proteomes" id="UP001291623">
    <property type="component" value="Unassembled WGS sequence"/>
</dbReference>
<comment type="caution">
    <text evidence="2">The sequence shown here is derived from an EMBL/GenBank/DDBJ whole genome shotgun (WGS) entry which is preliminary data.</text>
</comment>
<evidence type="ECO:0000313" key="3">
    <source>
        <dbReference type="Proteomes" id="UP001291623"/>
    </source>
</evidence>
<name>A0AAE1R6J2_9SOLA</name>
<accession>A0AAE1R6J2</accession>
<gene>
    <name evidence="2" type="ORF">RND71_036241</name>
</gene>
<evidence type="ECO:0000259" key="1">
    <source>
        <dbReference type="Pfam" id="PF13966"/>
    </source>
</evidence>
<dbReference type="InterPro" id="IPR026960">
    <property type="entry name" value="RVT-Znf"/>
</dbReference>
<protein>
    <recommendedName>
        <fullName evidence="1">Reverse transcriptase zinc-binding domain-containing protein</fullName>
    </recommendedName>
</protein>